<name>A0ABZ2QRR7_9ACTN</name>
<gene>
    <name evidence="1" type="ORF">WAB15_23760</name>
</gene>
<organism evidence="1 2">
    <name type="scientific">Streptomyces sirii</name>
    <dbReference type="NCBI Taxonomy" id="3127701"/>
    <lineage>
        <taxon>Bacteria</taxon>
        <taxon>Bacillati</taxon>
        <taxon>Actinomycetota</taxon>
        <taxon>Actinomycetes</taxon>
        <taxon>Kitasatosporales</taxon>
        <taxon>Streptomycetaceae</taxon>
        <taxon>Streptomyces</taxon>
    </lineage>
</organism>
<protein>
    <submittedName>
        <fullName evidence="1">Peptidase</fullName>
    </submittedName>
</protein>
<evidence type="ECO:0000313" key="1">
    <source>
        <dbReference type="EMBL" id="WXK78758.1"/>
    </source>
</evidence>
<dbReference type="EMBL" id="CP147982">
    <property type="protein sequence ID" value="WXK78758.1"/>
    <property type="molecule type" value="Genomic_DNA"/>
</dbReference>
<accession>A0ABZ2QRR7</accession>
<evidence type="ECO:0000313" key="2">
    <source>
        <dbReference type="Proteomes" id="UP001626628"/>
    </source>
</evidence>
<dbReference type="Gene3D" id="2.30.30.40">
    <property type="entry name" value="SH3 Domains"/>
    <property type="match status" value="1"/>
</dbReference>
<keyword evidence="2" id="KW-1185">Reference proteome</keyword>
<proteinExistence type="predicted"/>
<dbReference type="RefSeq" id="WP_407287481.1">
    <property type="nucleotide sequence ID" value="NZ_CP147982.1"/>
</dbReference>
<dbReference type="Proteomes" id="UP001626628">
    <property type="component" value="Chromosome"/>
</dbReference>
<reference evidence="1 2" key="1">
    <citation type="submission" date="2024-03" db="EMBL/GenBank/DDBJ databases">
        <title>The complete genome of Streptomyces sirii sp.nov.</title>
        <authorList>
            <person name="Zakalyukina Y.V."/>
            <person name="Belik A.R."/>
            <person name="Biryukov M.V."/>
            <person name="Baturina O.A."/>
            <person name="Kabilov M.R."/>
        </authorList>
    </citation>
    <scope>NUCLEOTIDE SEQUENCE [LARGE SCALE GENOMIC DNA]</scope>
    <source>
        <strain evidence="1 2">BP-8</strain>
    </source>
</reference>
<sequence>MTTQDIQGDSEQAAGQALAAASGGGLVYPIAPGYRVKVRKGPGTNYPVVRLLPEGARIEIRCQRHGQRVSGPYGTSDIWDNIGTGQYVSDTYVRTGSDVMVAPRCMGG</sequence>